<dbReference type="SUPFAM" id="SSF46938">
    <property type="entry name" value="CRAL/TRIO N-terminal domain"/>
    <property type="match status" value="1"/>
</dbReference>
<dbReference type="EMBL" id="WJQU01000002">
    <property type="protein sequence ID" value="KAJ6641038.1"/>
    <property type="molecule type" value="Genomic_DNA"/>
</dbReference>
<dbReference type="SMART" id="SM01100">
    <property type="entry name" value="CRAL_TRIO_N"/>
    <property type="match status" value="1"/>
</dbReference>
<evidence type="ECO:0000313" key="2">
    <source>
        <dbReference type="EMBL" id="KAJ6641038.1"/>
    </source>
</evidence>
<name>A0A9Q0S1Z6_9DIPT</name>
<dbReference type="Gene3D" id="1.10.8.20">
    <property type="entry name" value="N-terminal domain of phosphatidylinositol transfer protein sec14p"/>
    <property type="match status" value="1"/>
</dbReference>
<dbReference type="SUPFAM" id="SSF52087">
    <property type="entry name" value="CRAL/TRIO domain"/>
    <property type="match status" value="1"/>
</dbReference>
<dbReference type="PROSITE" id="PS50191">
    <property type="entry name" value="CRAL_TRIO"/>
    <property type="match status" value="1"/>
</dbReference>
<dbReference type="SMART" id="SM00516">
    <property type="entry name" value="SEC14"/>
    <property type="match status" value="1"/>
</dbReference>
<evidence type="ECO:0000259" key="1">
    <source>
        <dbReference type="PROSITE" id="PS50191"/>
    </source>
</evidence>
<dbReference type="PANTHER" id="PTHR10174">
    <property type="entry name" value="ALPHA-TOCOPHEROL TRANSFER PROTEIN-RELATED"/>
    <property type="match status" value="1"/>
</dbReference>
<dbReference type="PANTHER" id="PTHR10174:SF216">
    <property type="entry name" value="CRAL-TRIO DOMAIN-CONTAINING PROTEIN-RELATED"/>
    <property type="match status" value="1"/>
</dbReference>
<dbReference type="GO" id="GO:0016020">
    <property type="term" value="C:membrane"/>
    <property type="evidence" value="ECO:0007669"/>
    <property type="project" value="TreeGrafter"/>
</dbReference>
<comment type="caution">
    <text evidence="2">The sequence shown here is derived from an EMBL/GenBank/DDBJ whole genome shotgun (WGS) entry which is preliminary data.</text>
</comment>
<evidence type="ECO:0000313" key="3">
    <source>
        <dbReference type="Proteomes" id="UP001151699"/>
    </source>
</evidence>
<feature type="domain" description="CRAL-TRIO" evidence="1">
    <location>
        <begin position="201"/>
        <end position="370"/>
    </location>
</feature>
<dbReference type="InterPro" id="IPR036865">
    <property type="entry name" value="CRAL-TRIO_dom_sf"/>
</dbReference>
<proteinExistence type="predicted"/>
<dbReference type="InterPro" id="IPR011074">
    <property type="entry name" value="CRAL/TRIO_N_dom"/>
</dbReference>
<dbReference type="PRINTS" id="PR00180">
    <property type="entry name" value="CRETINALDHBP"/>
</dbReference>
<dbReference type="Gene3D" id="1.20.5.1200">
    <property type="entry name" value="Alpha-tocopherol transfer"/>
    <property type="match status" value="1"/>
</dbReference>
<dbReference type="Pfam" id="PF00650">
    <property type="entry name" value="CRAL_TRIO"/>
    <property type="match status" value="1"/>
</dbReference>
<gene>
    <name evidence="2" type="primary">TTPAL_4</name>
    <name evidence="2" type="ORF">Bhyg_05971</name>
</gene>
<dbReference type="Proteomes" id="UP001151699">
    <property type="component" value="Chromosome B"/>
</dbReference>
<protein>
    <submittedName>
        <fullName evidence="2">Alpha-tocopherol transfer protein-like</fullName>
    </submittedName>
</protein>
<dbReference type="GO" id="GO:1902936">
    <property type="term" value="F:phosphatidylinositol bisphosphate binding"/>
    <property type="evidence" value="ECO:0007669"/>
    <property type="project" value="TreeGrafter"/>
</dbReference>
<organism evidence="2 3">
    <name type="scientific">Pseudolycoriella hygida</name>
    <dbReference type="NCBI Taxonomy" id="35572"/>
    <lineage>
        <taxon>Eukaryota</taxon>
        <taxon>Metazoa</taxon>
        <taxon>Ecdysozoa</taxon>
        <taxon>Arthropoda</taxon>
        <taxon>Hexapoda</taxon>
        <taxon>Insecta</taxon>
        <taxon>Pterygota</taxon>
        <taxon>Neoptera</taxon>
        <taxon>Endopterygota</taxon>
        <taxon>Diptera</taxon>
        <taxon>Nematocera</taxon>
        <taxon>Sciaroidea</taxon>
        <taxon>Sciaridae</taxon>
        <taxon>Pseudolycoriella</taxon>
    </lineage>
</organism>
<dbReference type="AlphaFoldDB" id="A0A9Q0S1Z6"/>
<dbReference type="InterPro" id="IPR036273">
    <property type="entry name" value="CRAL/TRIO_N_dom_sf"/>
</dbReference>
<dbReference type="Gene3D" id="3.40.525.10">
    <property type="entry name" value="CRAL-TRIO lipid binding domain"/>
    <property type="match status" value="1"/>
</dbReference>
<reference evidence="2" key="1">
    <citation type="submission" date="2022-07" db="EMBL/GenBank/DDBJ databases">
        <authorList>
            <person name="Trinca V."/>
            <person name="Uliana J.V.C."/>
            <person name="Torres T.T."/>
            <person name="Ward R.J."/>
            <person name="Monesi N."/>
        </authorList>
    </citation>
    <scope>NUCLEOTIDE SEQUENCE</scope>
    <source>
        <strain evidence="2">HSMRA1968</strain>
        <tissue evidence="2">Whole embryos</tissue>
    </source>
</reference>
<dbReference type="InterPro" id="IPR001251">
    <property type="entry name" value="CRAL-TRIO_dom"/>
</dbReference>
<accession>A0A9Q0S1Z6</accession>
<dbReference type="OrthoDB" id="6682367at2759"/>
<sequence>METKIIHLSSSDNDIKKYENSTQLLGERLIDDALPNQTITMECSTANEFEQMRNRFRALLSTTIVNSPTEITSPNQTQQQNSQFVTIGTSDISETTPPSIEPTFHLRHLKGIMSGPAIRPLNSDLQTVAKQQLFEEPEKIQENLEAFREWIRKSAHLRSRMDDQFLVTFLRGCKYSLEMAKKKLDMFYTLRTHIPEMITARDPLDQKLHRIIKMGVGLPLPKTETPGSPRLMLMRAGIYDASEFTMQEVMKVTTMINDIIMIEDDNSIVAGQIGIIDMKNVTIAHFMQMQPSLMKKMTMLFQEGMPVRQKGVHYINAPSTFEKVFNVFKTFLNDKMKSRLYVHSSMESLYKVVPRKLMPAEYEGEGPPLQEITDVWEKKILTYRDYLLQDNSLYGVDEKKRIGQPKNSSSLFGLEGSFRQLDFD</sequence>
<keyword evidence="3" id="KW-1185">Reference proteome</keyword>
<dbReference type="CDD" id="cd00170">
    <property type="entry name" value="SEC14"/>
    <property type="match status" value="1"/>
</dbReference>